<comment type="caution">
    <text evidence="2">The sequence shown here is derived from an EMBL/GenBank/DDBJ whole genome shotgun (WGS) entry which is preliminary data.</text>
</comment>
<gene>
    <name evidence="2" type="ORF">NDU88_001899</name>
</gene>
<protein>
    <submittedName>
        <fullName evidence="2">Uncharacterized protein</fullName>
    </submittedName>
</protein>
<dbReference type="Proteomes" id="UP001066276">
    <property type="component" value="Chromosome 11"/>
</dbReference>
<evidence type="ECO:0000313" key="3">
    <source>
        <dbReference type="Proteomes" id="UP001066276"/>
    </source>
</evidence>
<dbReference type="AlphaFoldDB" id="A0AAV7LEH1"/>
<sequence>MPRRSGVCSGCSETPGSKTCHGLGPRRCGRAGRRGLVERPCEICEARLSGEAMEEVFGGWGGHGVDRAYGRAWYGGGRGVGVPGARCQCTAGETRDRVRKMGRIDKNQTKLQFGWRKSSSPAGDGADPGPEGGPGMSSAVQAEDDSELRDPELIVARFREYDRSLYASRVALDQEALLDYLTHIAMPRLRAAERESLMASLTLEEMDGALGGMAEGRAPGPDGLTVHFYKAYKNLLLPHLKEVYEEMVEGGLMPPSMRAPRVVLILPSAVATKCRMLKFMLRYWRITWPE</sequence>
<organism evidence="2 3">
    <name type="scientific">Pleurodeles waltl</name>
    <name type="common">Iberian ribbed newt</name>
    <dbReference type="NCBI Taxonomy" id="8319"/>
    <lineage>
        <taxon>Eukaryota</taxon>
        <taxon>Metazoa</taxon>
        <taxon>Chordata</taxon>
        <taxon>Craniata</taxon>
        <taxon>Vertebrata</taxon>
        <taxon>Euteleostomi</taxon>
        <taxon>Amphibia</taxon>
        <taxon>Batrachia</taxon>
        <taxon>Caudata</taxon>
        <taxon>Salamandroidea</taxon>
        <taxon>Salamandridae</taxon>
        <taxon>Pleurodelinae</taxon>
        <taxon>Pleurodeles</taxon>
    </lineage>
</organism>
<evidence type="ECO:0000313" key="2">
    <source>
        <dbReference type="EMBL" id="KAJ1088744.1"/>
    </source>
</evidence>
<accession>A0AAV7LEH1</accession>
<proteinExistence type="predicted"/>
<dbReference type="EMBL" id="JANPWB010000015">
    <property type="protein sequence ID" value="KAJ1088744.1"/>
    <property type="molecule type" value="Genomic_DNA"/>
</dbReference>
<evidence type="ECO:0000256" key="1">
    <source>
        <dbReference type="SAM" id="MobiDB-lite"/>
    </source>
</evidence>
<feature type="region of interest" description="Disordered" evidence="1">
    <location>
        <begin position="112"/>
        <end position="147"/>
    </location>
</feature>
<name>A0AAV7LEH1_PLEWA</name>
<keyword evidence="3" id="KW-1185">Reference proteome</keyword>
<reference evidence="2" key="1">
    <citation type="journal article" date="2022" name="bioRxiv">
        <title>Sequencing and chromosome-scale assembly of the giantPleurodeles waltlgenome.</title>
        <authorList>
            <person name="Brown T."/>
            <person name="Elewa A."/>
            <person name="Iarovenko S."/>
            <person name="Subramanian E."/>
            <person name="Araus A.J."/>
            <person name="Petzold A."/>
            <person name="Susuki M."/>
            <person name="Suzuki K.-i.T."/>
            <person name="Hayashi T."/>
            <person name="Toyoda A."/>
            <person name="Oliveira C."/>
            <person name="Osipova E."/>
            <person name="Leigh N.D."/>
            <person name="Simon A."/>
            <person name="Yun M.H."/>
        </authorList>
    </citation>
    <scope>NUCLEOTIDE SEQUENCE</scope>
    <source>
        <strain evidence="2">20211129_DDA</strain>
        <tissue evidence="2">Liver</tissue>
    </source>
</reference>